<accession>A0A2H3D062</accession>
<dbReference type="Proteomes" id="UP000217790">
    <property type="component" value="Unassembled WGS sequence"/>
</dbReference>
<organism evidence="1 2">
    <name type="scientific">Armillaria gallica</name>
    <name type="common">Bulbous honey fungus</name>
    <name type="synonym">Armillaria bulbosa</name>
    <dbReference type="NCBI Taxonomy" id="47427"/>
    <lineage>
        <taxon>Eukaryota</taxon>
        <taxon>Fungi</taxon>
        <taxon>Dikarya</taxon>
        <taxon>Basidiomycota</taxon>
        <taxon>Agaricomycotina</taxon>
        <taxon>Agaricomycetes</taxon>
        <taxon>Agaricomycetidae</taxon>
        <taxon>Agaricales</taxon>
        <taxon>Marasmiineae</taxon>
        <taxon>Physalacriaceae</taxon>
        <taxon>Armillaria</taxon>
    </lineage>
</organism>
<gene>
    <name evidence="1" type="ORF">ARMGADRAFT_1035016</name>
</gene>
<evidence type="ECO:0000313" key="1">
    <source>
        <dbReference type="EMBL" id="PBK87124.1"/>
    </source>
</evidence>
<dbReference type="EMBL" id="KZ293680">
    <property type="protein sequence ID" value="PBK87124.1"/>
    <property type="molecule type" value="Genomic_DNA"/>
</dbReference>
<evidence type="ECO:0000313" key="2">
    <source>
        <dbReference type="Proteomes" id="UP000217790"/>
    </source>
</evidence>
<sequence>MWASFSLLEHHETMQHWTADLTRGLNSPRHLTKMAENALRCFANAIYLVLPLPGATKHRESLDIAFVAIMKHSNRWKDARILADESRMFSLSSIRDNLPSLNKLRLHYINSTERVSSGFEIAPQLRDITLEYKCFPRYLMLPIPHLTNISFVHSDIHDIQPKDLHSIFEGASGLDEIHGTTQKHSLITLPALERLEWKLYVHSQSSRASDIPEHDTSFPALRRLIARSNGLQTIVFAVLSYGGVGLPKFPQLKTFKMYGSVYWAIERAFGPAAIAMMELRWRQGDDLGGCKLSAVEFSCIYLSTVSAQRPVSMRKEGLSVTTRFVSSVLRLCETSWPTIDRTKFGVQASTFEIGIGFGLLDLLPW</sequence>
<dbReference type="SUPFAM" id="SSF52047">
    <property type="entry name" value="RNI-like"/>
    <property type="match status" value="1"/>
</dbReference>
<reference evidence="2" key="1">
    <citation type="journal article" date="2017" name="Nat. Ecol. Evol.">
        <title>Genome expansion and lineage-specific genetic innovations in the forest pathogenic fungi Armillaria.</title>
        <authorList>
            <person name="Sipos G."/>
            <person name="Prasanna A.N."/>
            <person name="Walter M.C."/>
            <person name="O'Connor E."/>
            <person name="Balint B."/>
            <person name="Krizsan K."/>
            <person name="Kiss B."/>
            <person name="Hess J."/>
            <person name="Varga T."/>
            <person name="Slot J."/>
            <person name="Riley R."/>
            <person name="Boka B."/>
            <person name="Rigling D."/>
            <person name="Barry K."/>
            <person name="Lee J."/>
            <person name="Mihaltcheva S."/>
            <person name="LaButti K."/>
            <person name="Lipzen A."/>
            <person name="Waldron R."/>
            <person name="Moloney N.M."/>
            <person name="Sperisen C."/>
            <person name="Kredics L."/>
            <person name="Vagvoelgyi C."/>
            <person name="Patrignani A."/>
            <person name="Fitzpatrick D."/>
            <person name="Nagy I."/>
            <person name="Doyle S."/>
            <person name="Anderson J.B."/>
            <person name="Grigoriev I.V."/>
            <person name="Gueldener U."/>
            <person name="Muensterkoetter M."/>
            <person name="Nagy L.G."/>
        </authorList>
    </citation>
    <scope>NUCLEOTIDE SEQUENCE [LARGE SCALE GENOMIC DNA]</scope>
    <source>
        <strain evidence="2">Ar21-2</strain>
    </source>
</reference>
<name>A0A2H3D062_ARMGA</name>
<protein>
    <recommendedName>
        <fullName evidence="3">F-box domain-containing protein</fullName>
    </recommendedName>
</protein>
<dbReference type="InParanoid" id="A0A2H3D062"/>
<keyword evidence="2" id="KW-1185">Reference proteome</keyword>
<evidence type="ECO:0008006" key="3">
    <source>
        <dbReference type="Google" id="ProtNLM"/>
    </source>
</evidence>
<dbReference type="OrthoDB" id="10523199at2759"/>
<dbReference type="InterPro" id="IPR032675">
    <property type="entry name" value="LRR_dom_sf"/>
</dbReference>
<proteinExistence type="predicted"/>
<dbReference type="Gene3D" id="3.80.10.10">
    <property type="entry name" value="Ribonuclease Inhibitor"/>
    <property type="match status" value="1"/>
</dbReference>
<dbReference type="AlphaFoldDB" id="A0A2H3D062"/>